<dbReference type="AlphaFoldDB" id="C4FBI0"/>
<comment type="caution">
    <text evidence="1">The sequence shown here is derived from an EMBL/GenBank/DDBJ whole genome shotgun (WGS) entry which is preliminary data.</text>
</comment>
<dbReference type="STRING" id="521003.COLINT_03433"/>
<proteinExistence type="predicted"/>
<dbReference type="HOGENOM" id="CLU_3268546_0_0_11"/>
<name>C4FBI0_9ACTN</name>
<dbReference type="EMBL" id="ABXH02000035">
    <property type="protein sequence ID" value="EEP43831.1"/>
    <property type="molecule type" value="Genomic_DNA"/>
</dbReference>
<evidence type="ECO:0000313" key="1">
    <source>
        <dbReference type="EMBL" id="EEP43831.1"/>
    </source>
</evidence>
<dbReference type="Proteomes" id="UP000003295">
    <property type="component" value="Unassembled WGS sequence"/>
</dbReference>
<sequence length="41" mass="4786">MNSRTSRKRCPAFCVTSFGFVWKWGAWTAYLRIIPAVFSDK</sequence>
<accession>C4FBI0</accession>
<protein>
    <submittedName>
        <fullName evidence="1">Uncharacterized protein</fullName>
    </submittedName>
</protein>
<gene>
    <name evidence="1" type="ORF">COLINT_03433</name>
</gene>
<reference evidence="1 2" key="1">
    <citation type="submission" date="2009-04" db="EMBL/GenBank/DDBJ databases">
        <authorList>
            <person name="Weinstock G."/>
            <person name="Sodergren E."/>
            <person name="Clifton S."/>
            <person name="Fulton L."/>
            <person name="Fulton B."/>
            <person name="Courtney L."/>
            <person name="Fronick C."/>
            <person name="Harrison M."/>
            <person name="Strong C."/>
            <person name="Farmer C."/>
            <person name="Delahaunty K."/>
            <person name="Markovic C."/>
            <person name="Hall O."/>
            <person name="Minx P."/>
            <person name="Tomlinson C."/>
            <person name="Mitreva M."/>
            <person name="Nelson J."/>
            <person name="Hou S."/>
            <person name="Wollam A."/>
            <person name="Pepin K.H."/>
            <person name="Johnson M."/>
            <person name="Bhonagiri V."/>
            <person name="Nash W.E."/>
            <person name="Warren W."/>
            <person name="Chinwalla A."/>
            <person name="Mardis E.R."/>
            <person name="Wilson R.K."/>
        </authorList>
    </citation>
    <scope>NUCLEOTIDE SEQUENCE [LARGE SCALE GENOMIC DNA]</scope>
    <source>
        <strain evidence="1 2">DSM 13280</strain>
    </source>
</reference>
<evidence type="ECO:0000313" key="2">
    <source>
        <dbReference type="Proteomes" id="UP000003295"/>
    </source>
</evidence>
<organism evidence="1 2">
    <name type="scientific">Collinsella intestinalis DSM 13280</name>
    <dbReference type="NCBI Taxonomy" id="521003"/>
    <lineage>
        <taxon>Bacteria</taxon>
        <taxon>Bacillati</taxon>
        <taxon>Actinomycetota</taxon>
        <taxon>Coriobacteriia</taxon>
        <taxon>Coriobacteriales</taxon>
        <taxon>Coriobacteriaceae</taxon>
        <taxon>Collinsella</taxon>
    </lineage>
</organism>